<name>A0A0G0W7K8_UNCC2</name>
<evidence type="ECO:0000313" key="8">
    <source>
        <dbReference type="EMBL" id="KKS08950.1"/>
    </source>
</evidence>
<dbReference type="SUPFAM" id="SSF49265">
    <property type="entry name" value="Fibronectin type III"/>
    <property type="match status" value="2"/>
</dbReference>
<feature type="compositionally biased region" description="Acidic residues" evidence="4">
    <location>
        <begin position="231"/>
        <end position="281"/>
    </location>
</feature>
<keyword evidence="2" id="KW-0964">Secreted</keyword>
<reference evidence="8 9" key="1">
    <citation type="journal article" date="2015" name="Nature">
        <title>rRNA introns, odd ribosomes, and small enigmatic genomes across a large radiation of phyla.</title>
        <authorList>
            <person name="Brown C.T."/>
            <person name="Hug L.A."/>
            <person name="Thomas B.C."/>
            <person name="Sharon I."/>
            <person name="Castelle C.J."/>
            <person name="Singh A."/>
            <person name="Wilkins M.J."/>
            <person name="Williams K.H."/>
            <person name="Banfield J.F."/>
        </authorList>
    </citation>
    <scope>NUCLEOTIDE SEQUENCE [LARGE SCALE GENOMIC DNA]</scope>
</reference>
<feature type="signal peptide" evidence="6">
    <location>
        <begin position="1"/>
        <end position="34"/>
    </location>
</feature>
<keyword evidence="5" id="KW-0472">Membrane</keyword>
<dbReference type="InterPro" id="IPR036116">
    <property type="entry name" value="FN3_sf"/>
</dbReference>
<dbReference type="PATRIC" id="fig|1618344.3.peg.648"/>
<evidence type="ECO:0000256" key="1">
    <source>
        <dbReference type="ARBA" id="ARBA00004613"/>
    </source>
</evidence>
<keyword evidence="5" id="KW-1133">Transmembrane helix</keyword>
<evidence type="ECO:0000256" key="6">
    <source>
        <dbReference type="SAM" id="SignalP"/>
    </source>
</evidence>
<dbReference type="Pfam" id="PF24517">
    <property type="entry name" value="CBM96"/>
    <property type="match status" value="1"/>
</dbReference>
<protein>
    <recommendedName>
        <fullName evidence="7">Fibronectin type-III domain-containing protein</fullName>
    </recommendedName>
</protein>
<dbReference type="Proteomes" id="UP000033869">
    <property type="component" value="Unassembled WGS sequence"/>
</dbReference>
<evidence type="ECO:0000313" key="9">
    <source>
        <dbReference type="Proteomes" id="UP000033869"/>
    </source>
</evidence>
<dbReference type="InterPro" id="IPR055372">
    <property type="entry name" value="CBM96"/>
</dbReference>
<feature type="region of interest" description="Disordered" evidence="4">
    <location>
        <begin position="222"/>
        <end position="284"/>
    </location>
</feature>
<organism evidence="8 9">
    <name type="scientific">candidate division CPR2 bacterium GW2011_GWC1_41_48</name>
    <dbReference type="NCBI Taxonomy" id="1618344"/>
    <lineage>
        <taxon>Bacteria</taxon>
        <taxon>Bacteria division CPR2</taxon>
    </lineage>
</organism>
<accession>A0A0G0W7K8</accession>
<feature type="domain" description="Fibronectin type-III" evidence="7">
    <location>
        <begin position="404"/>
        <end position="503"/>
    </location>
</feature>
<dbReference type="AlphaFoldDB" id="A0A0G0W7K8"/>
<comment type="caution">
    <text evidence="8">The sequence shown here is derived from an EMBL/GenBank/DDBJ whole genome shotgun (WGS) entry which is preliminary data.</text>
</comment>
<sequence>MQRSKKRILSVLRFLVSVQFIFLTVVAVPAQALAATADTLEADSESETIALNAIKDASVEEKHSDNNINTETLWVKSDEADEQHPDRKRTFIKFDVSNLDLPENVVVSKATVKMYAHDVSGELRTYGLFTVSAEWDEDDVTWNNQPSSNSETFSTVTAGDSENQVSLSWDVTGDVANLLNGSIENHGWLLRDVNETASMGREMKLRSSEYNANRDQNPLLELEYSTPSDSNDNDGNNDGDDGDDGENAEGDDNGGDDIDDGNEGDEDGDDGNNDGDDGDDDSTVREIPITINAPKANTFYNASTWPTVVSVTAGDEDAQVNDVMFAVSDGTNYWNSDSEDWDLDFEDEGIWMSLNHGDGNIWFDGYVPNKDGVFTFKIRAEGENENVTDEEAIGVVLDTVSPEPPTSLEVENDNGAKNGGALKSSWDSSTSEDVDHYMVCWTEENDETSFEPTCENTSDGSTTEHTITGLKNGTSYTVAVTAVDFAGNASDPASTDSTIPKDAGPIFKWVDVGGTVIDVSTLSIVKTKRNLEIRVTPSEGLQQDSEVLAKISFTDLDGNQVDLAPLELKSSNTLPQVFEGIYEVTQNVEGSIKVVISGIDAKGNASEDDLNTFAIKADTFAYQFKNVIVVSSSGGVQIGWDKFPEAVVVDVYRINDDGTETLLGTINGSESYNDSGLTNGKTYKYRLVAKDALGNVSDPYSVVGMPQAPASTIASGSVTVASAQRLAYSSWVDDDSSSTEKKEEVKGTEDNKEIAGSKDETKNDDNSTTKSRWWLWLIFIAIAVYVYYRQRLGKVQVVESSKNNNNAKSKSKNKKK</sequence>
<feature type="transmembrane region" description="Helical" evidence="5">
    <location>
        <begin position="773"/>
        <end position="788"/>
    </location>
</feature>
<keyword evidence="3 6" id="KW-0732">Signal</keyword>
<evidence type="ECO:0000256" key="2">
    <source>
        <dbReference type="ARBA" id="ARBA00022525"/>
    </source>
</evidence>
<feature type="region of interest" description="Disordered" evidence="4">
    <location>
        <begin position="400"/>
        <end position="429"/>
    </location>
</feature>
<feature type="chain" id="PRO_5002535014" description="Fibronectin type-III domain-containing protein" evidence="6">
    <location>
        <begin position="35"/>
        <end position="816"/>
    </location>
</feature>
<dbReference type="GO" id="GO:0005576">
    <property type="term" value="C:extracellular region"/>
    <property type="evidence" value="ECO:0007669"/>
    <property type="project" value="UniProtKB-SubCell"/>
</dbReference>
<proteinExistence type="predicted"/>
<dbReference type="InterPro" id="IPR013783">
    <property type="entry name" value="Ig-like_fold"/>
</dbReference>
<gene>
    <name evidence="8" type="ORF">UU65_C0003G0005</name>
</gene>
<feature type="region of interest" description="Disordered" evidence="4">
    <location>
        <begin position="737"/>
        <end position="767"/>
    </location>
</feature>
<evidence type="ECO:0000259" key="7">
    <source>
        <dbReference type="PROSITE" id="PS50853"/>
    </source>
</evidence>
<dbReference type="InterPro" id="IPR003961">
    <property type="entry name" value="FN3_dom"/>
</dbReference>
<dbReference type="CDD" id="cd00063">
    <property type="entry name" value="FN3"/>
    <property type="match status" value="1"/>
</dbReference>
<keyword evidence="5" id="KW-0812">Transmembrane</keyword>
<evidence type="ECO:0000256" key="3">
    <source>
        <dbReference type="ARBA" id="ARBA00022729"/>
    </source>
</evidence>
<comment type="subcellular location">
    <subcellularLocation>
        <location evidence="1">Secreted</location>
    </subcellularLocation>
</comment>
<evidence type="ECO:0000256" key="4">
    <source>
        <dbReference type="SAM" id="MobiDB-lite"/>
    </source>
</evidence>
<dbReference type="PROSITE" id="PS50853">
    <property type="entry name" value="FN3"/>
    <property type="match status" value="1"/>
</dbReference>
<dbReference type="EMBL" id="LCBL01000003">
    <property type="protein sequence ID" value="KKS08950.1"/>
    <property type="molecule type" value="Genomic_DNA"/>
</dbReference>
<evidence type="ECO:0000256" key="5">
    <source>
        <dbReference type="SAM" id="Phobius"/>
    </source>
</evidence>
<dbReference type="Pfam" id="PF00041">
    <property type="entry name" value="fn3"/>
    <property type="match status" value="1"/>
</dbReference>
<dbReference type="NCBIfam" id="NF033679">
    <property type="entry name" value="DNRLRE_dom"/>
    <property type="match status" value="1"/>
</dbReference>
<feature type="compositionally biased region" description="Basic and acidic residues" evidence="4">
    <location>
        <begin position="738"/>
        <end position="767"/>
    </location>
</feature>
<dbReference type="Gene3D" id="2.60.40.10">
    <property type="entry name" value="Immunoglobulins"/>
    <property type="match status" value="2"/>
</dbReference>